<dbReference type="RefSeq" id="XP_024328757.1">
    <property type="nucleotide sequence ID" value="XM_024464114.1"/>
</dbReference>
<dbReference type="GeneID" id="36283518"/>
<accession>A0A177AQ10</accession>
<gene>
    <name evidence="1" type="ORF">VC83_00420</name>
</gene>
<sequence length="305" mass="33280">MFFSASSIQSLISLSQTHPRSHTSQTTTFKMHYSSILALAGAAFAAATPAVTTARAEGTWTLQGFVRTCNDTANTCNYKFNLKDNKSGRVDACDFADIADSTRKARWSSPSNLHCAANSTVYVNVGYDQPGNFFVVVPVNRETSLNGFFGYTAAELTDGSVVTPDHTSPSLVVETWEKKKAAGAAVIGRTATANLGAWTVEGLHRTCQTSKISTCNYSFQINQNDGSKKTNCYLTQKGAPTQSFYTAVCQKQVDWVISWGYNKQYGFAVMTVVNVPRQLDAFFGFNDVNFVTYFPNIGPNPVYAL</sequence>
<proteinExistence type="predicted"/>
<evidence type="ECO:0000313" key="1">
    <source>
        <dbReference type="EMBL" id="OAF63491.1"/>
    </source>
</evidence>
<name>A0A177AQ10_9PEZI</name>
<organism evidence="1">
    <name type="scientific">Pseudogymnoascus destructans</name>
    <dbReference type="NCBI Taxonomy" id="655981"/>
    <lineage>
        <taxon>Eukaryota</taxon>
        <taxon>Fungi</taxon>
        <taxon>Dikarya</taxon>
        <taxon>Ascomycota</taxon>
        <taxon>Pezizomycotina</taxon>
        <taxon>Leotiomycetes</taxon>
        <taxon>Thelebolales</taxon>
        <taxon>Thelebolaceae</taxon>
        <taxon>Pseudogymnoascus</taxon>
    </lineage>
</organism>
<reference evidence="1" key="1">
    <citation type="submission" date="2016-03" db="EMBL/GenBank/DDBJ databases">
        <title>Updated assembly of Pseudogymnoascus destructans, the fungus causing white-nose syndrome of bats.</title>
        <authorList>
            <person name="Palmer J.M."/>
            <person name="Drees K.P."/>
            <person name="Foster J.T."/>
            <person name="Lindner D.L."/>
        </authorList>
    </citation>
    <scope>NUCLEOTIDE SEQUENCE [LARGE SCALE GENOMIC DNA]</scope>
    <source>
        <strain evidence="1">20631-21</strain>
    </source>
</reference>
<dbReference type="AlphaFoldDB" id="A0A177AQ10"/>
<dbReference type="PANTHER" id="PTHR39602">
    <property type="entry name" value="ACW-9"/>
    <property type="match status" value="1"/>
</dbReference>
<protein>
    <submittedName>
        <fullName evidence="1">Uncharacterized protein</fullName>
    </submittedName>
</protein>
<dbReference type="VEuPathDB" id="FungiDB:GMDG_03210"/>
<dbReference type="OrthoDB" id="3836772at2759"/>
<dbReference type="Proteomes" id="UP000077154">
    <property type="component" value="Unassembled WGS sequence"/>
</dbReference>
<dbReference type="EMBL" id="KV441386">
    <property type="protein sequence ID" value="OAF63491.1"/>
    <property type="molecule type" value="Genomic_DNA"/>
</dbReference>
<dbReference type="eggNOG" id="ENOG502T6E8">
    <property type="taxonomic scope" value="Eukaryota"/>
</dbReference>
<dbReference type="PANTHER" id="PTHR39602:SF2">
    <property type="entry name" value="ACW-9"/>
    <property type="match status" value="1"/>
</dbReference>